<evidence type="ECO:0000313" key="3">
    <source>
        <dbReference type="Proteomes" id="UP001246576"/>
    </source>
</evidence>
<gene>
    <name evidence="2" type="ORF">RI048_02225</name>
</gene>
<dbReference type="Proteomes" id="UP001246576">
    <property type="component" value="Unassembled WGS sequence"/>
</dbReference>
<proteinExistence type="predicted"/>
<evidence type="ECO:0000256" key="1">
    <source>
        <dbReference type="SAM" id="MobiDB-lite"/>
    </source>
</evidence>
<evidence type="ECO:0000313" key="2">
    <source>
        <dbReference type="EMBL" id="MDR9847021.1"/>
    </source>
</evidence>
<accession>A0ABU2EFV3</accession>
<protein>
    <submittedName>
        <fullName evidence="2">Uncharacterized protein</fullName>
    </submittedName>
</protein>
<name>A0ABU2EFV3_9BURK</name>
<sequence length="79" mass="8784">MKLVVTNEKSSVRADSSASRGNAMENEATSVILLAPKTQARIDDIIEVAGSKLRIMGRQPRYDVTGRLDHIEINATMWR</sequence>
<comment type="caution">
    <text evidence="2">The sequence shown here is derived from an EMBL/GenBank/DDBJ whole genome shotgun (WGS) entry which is preliminary data.</text>
</comment>
<dbReference type="RefSeq" id="WP_310839443.1">
    <property type="nucleotide sequence ID" value="NZ_JAVLSJ010000001.1"/>
</dbReference>
<dbReference type="EMBL" id="JAVLSJ010000001">
    <property type="protein sequence ID" value="MDR9847021.1"/>
    <property type="molecule type" value="Genomic_DNA"/>
</dbReference>
<feature type="compositionally biased region" description="Polar residues" evidence="1">
    <location>
        <begin position="7"/>
        <end position="20"/>
    </location>
</feature>
<keyword evidence="3" id="KW-1185">Reference proteome</keyword>
<organism evidence="2 3">
    <name type="scientific">Herbaspirillum huttiense subsp. lycopersici</name>
    <dbReference type="NCBI Taxonomy" id="3074428"/>
    <lineage>
        <taxon>Bacteria</taxon>
        <taxon>Pseudomonadati</taxon>
        <taxon>Pseudomonadota</taxon>
        <taxon>Betaproteobacteria</taxon>
        <taxon>Burkholderiales</taxon>
        <taxon>Oxalobacteraceae</taxon>
        <taxon>Herbaspirillum</taxon>
    </lineage>
</organism>
<feature type="region of interest" description="Disordered" evidence="1">
    <location>
        <begin position="1"/>
        <end position="23"/>
    </location>
</feature>
<reference evidence="2" key="1">
    <citation type="submission" date="2023-09" db="EMBL/GenBank/DDBJ databases">
        <title>Description of first Herbaspirillum huttiense subsp. nephrolepsisexaltata and Herbaspirillum huttiense subsp. lycopersicon.</title>
        <authorList>
            <person name="Poudel M."/>
            <person name="Sharma A."/>
            <person name="Goss E."/>
            <person name="Tapia J.H."/>
            <person name="Harmon C.M."/>
            <person name="Jones J.B."/>
        </authorList>
    </citation>
    <scope>NUCLEOTIDE SEQUENCE</scope>
    <source>
        <strain evidence="2">SE1</strain>
    </source>
</reference>